<proteinExistence type="predicted"/>
<dbReference type="PROSITE" id="PS50012">
    <property type="entry name" value="RCC1_3"/>
    <property type="match status" value="4"/>
</dbReference>
<keyword evidence="5" id="KW-1185">Reference proteome</keyword>
<evidence type="ECO:0000256" key="2">
    <source>
        <dbReference type="PROSITE-ProRule" id="PRU00235"/>
    </source>
</evidence>
<gene>
    <name evidence="4" type="ORF">PCON_13268</name>
</gene>
<feature type="repeat" description="RCC1" evidence="2">
    <location>
        <begin position="109"/>
        <end position="161"/>
    </location>
</feature>
<sequence length="343" mass="36204">MLFSFGSNGGGQLSLGHTEDTHIPHRCKIPPSFPSVPPKQIVAGGNHTLLLFPCGTLFVTGSNIYGQCGLRVSEGTTFTSFQLIPPPAETKWKLVSAGWDFSVLVAEDGGVYVCGMGSKGELGLGEGVTQTELRQVWQWSPESKVMDIASGMSHTIAILEDGSVYGWGAARKGQLGPGDEKVVNMPKKTKVDFKAAKAVCGREFSFVISGDGERHEVFGGDRFGIKSEMPGQGALKGWKSVGSCWGSVVVLMKDGSIKAWGRNDKGQLLPEGLKDVRSLAIGSEHGVAVAGDKLVAWGWGEHGNCGNEGGGDVKGEVHEVQVDGEGELVMVGAGCATSWVWKA</sequence>
<feature type="domain" description="RCC1-like" evidence="3">
    <location>
        <begin position="2"/>
        <end position="338"/>
    </location>
</feature>
<dbReference type="OMA" id="GWGNCRK"/>
<dbReference type="PRINTS" id="PR00633">
    <property type="entry name" value="RCCNDNSATION"/>
</dbReference>
<dbReference type="PANTHER" id="PTHR22872">
    <property type="entry name" value="BTK-BINDING PROTEIN-RELATED"/>
    <property type="match status" value="1"/>
</dbReference>
<dbReference type="eggNOG" id="KOG1426">
    <property type="taxonomic scope" value="Eukaryota"/>
</dbReference>
<evidence type="ECO:0000313" key="5">
    <source>
        <dbReference type="Proteomes" id="UP000018144"/>
    </source>
</evidence>
<feature type="repeat" description="RCC1" evidence="2">
    <location>
        <begin position="162"/>
        <end position="211"/>
    </location>
</feature>
<keyword evidence="1" id="KW-0677">Repeat</keyword>
<protein>
    <submittedName>
        <fullName evidence="4">Similar to RCC1 repeat-containing protein C10F6.04 acc. no. O42645</fullName>
    </submittedName>
</protein>
<name>U4LL81_PYROM</name>
<feature type="repeat" description="RCC1" evidence="2">
    <location>
        <begin position="255"/>
        <end position="292"/>
    </location>
</feature>
<dbReference type="PROSITE" id="PS00626">
    <property type="entry name" value="RCC1_2"/>
    <property type="match status" value="1"/>
</dbReference>
<feature type="repeat" description="RCC1" evidence="2">
    <location>
        <begin position="1"/>
        <end position="54"/>
    </location>
</feature>
<dbReference type="Pfam" id="PF25390">
    <property type="entry name" value="WD40_RLD"/>
    <property type="match status" value="1"/>
</dbReference>
<dbReference type="AlphaFoldDB" id="U4LL81"/>
<dbReference type="STRING" id="1076935.U4LL81"/>
<dbReference type="EMBL" id="HF935887">
    <property type="protein sequence ID" value="CCX13675.1"/>
    <property type="molecule type" value="Genomic_DNA"/>
</dbReference>
<dbReference type="InterPro" id="IPR000408">
    <property type="entry name" value="Reg_chr_condens"/>
</dbReference>
<accession>U4LL81</accession>
<evidence type="ECO:0000313" key="4">
    <source>
        <dbReference type="EMBL" id="CCX13675.1"/>
    </source>
</evidence>
<evidence type="ECO:0000259" key="3">
    <source>
        <dbReference type="Pfam" id="PF25390"/>
    </source>
</evidence>
<dbReference type="OrthoDB" id="5370059at2759"/>
<dbReference type="SUPFAM" id="SSF50985">
    <property type="entry name" value="RCC1/BLIP-II"/>
    <property type="match status" value="1"/>
</dbReference>
<organism evidence="4 5">
    <name type="scientific">Pyronema omphalodes (strain CBS 100304)</name>
    <name type="common">Pyronema confluens</name>
    <dbReference type="NCBI Taxonomy" id="1076935"/>
    <lineage>
        <taxon>Eukaryota</taxon>
        <taxon>Fungi</taxon>
        <taxon>Dikarya</taxon>
        <taxon>Ascomycota</taxon>
        <taxon>Pezizomycotina</taxon>
        <taxon>Pezizomycetes</taxon>
        <taxon>Pezizales</taxon>
        <taxon>Pyronemataceae</taxon>
        <taxon>Pyronema</taxon>
    </lineage>
</organism>
<dbReference type="Proteomes" id="UP000018144">
    <property type="component" value="Unassembled WGS sequence"/>
</dbReference>
<dbReference type="InterPro" id="IPR009091">
    <property type="entry name" value="RCC1/BLIP-II"/>
</dbReference>
<evidence type="ECO:0000256" key="1">
    <source>
        <dbReference type="ARBA" id="ARBA00022737"/>
    </source>
</evidence>
<dbReference type="InterPro" id="IPR058923">
    <property type="entry name" value="RCC1-like_dom"/>
</dbReference>
<reference evidence="4 5" key="1">
    <citation type="journal article" date="2013" name="PLoS Genet.">
        <title>The genome and development-dependent transcriptomes of Pyronema confluens: a window into fungal evolution.</title>
        <authorList>
            <person name="Traeger S."/>
            <person name="Altegoer F."/>
            <person name="Freitag M."/>
            <person name="Gabaldon T."/>
            <person name="Kempken F."/>
            <person name="Kumar A."/>
            <person name="Marcet-Houben M."/>
            <person name="Poggeler S."/>
            <person name="Stajich J.E."/>
            <person name="Nowrousian M."/>
        </authorList>
    </citation>
    <scope>NUCLEOTIDE SEQUENCE [LARGE SCALE GENOMIC DNA]</scope>
    <source>
        <strain evidence="5">CBS 100304</strain>
        <tissue evidence="4">Vegetative mycelium</tissue>
    </source>
</reference>
<dbReference type="Gene3D" id="2.130.10.30">
    <property type="entry name" value="Regulator of chromosome condensation 1/beta-lactamase-inhibitor protein II"/>
    <property type="match status" value="2"/>
</dbReference>
<dbReference type="InterPro" id="IPR051625">
    <property type="entry name" value="Signaling_Regulatory_Domain"/>
</dbReference>